<dbReference type="PANTHER" id="PTHR10887">
    <property type="entry name" value="DNA2/NAM7 HELICASE FAMILY"/>
    <property type="match status" value="1"/>
</dbReference>
<accession>A0A815H544</accession>
<organism evidence="2 4">
    <name type="scientific">Rotaria sordida</name>
    <dbReference type="NCBI Taxonomy" id="392033"/>
    <lineage>
        <taxon>Eukaryota</taxon>
        <taxon>Metazoa</taxon>
        <taxon>Spiralia</taxon>
        <taxon>Gnathifera</taxon>
        <taxon>Rotifera</taxon>
        <taxon>Eurotatoria</taxon>
        <taxon>Bdelloidea</taxon>
        <taxon>Philodinida</taxon>
        <taxon>Philodinidae</taxon>
        <taxon>Rotaria</taxon>
    </lineage>
</organism>
<name>A0A815H544_9BILA</name>
<dbReference type="EMBL" id="CAJNOU010002759">
    <property type="protein sequence ID" value="CAF1347408.1"/>
    <property type="molecule type" value="Genomic_DNA"/>
</dbReference>
<dbReference type="Gene3D" id="3.40.50.300">
    <property type="entry name" value="P-loop containing nucleotide triphosphate hydrolases"/>
    <property type="match status" value="1"/>
</dbReference>
<dbReference type="InterPro" id="IPR045055">
    <property type="entry name" value="DNA2/NAM7-like"/>
</dbReference>
<reference evidence="2" key="1">
    <citation type="submission" date="2021-02" db="EMBL/GenBank/DDBJ databases">
        <authorList>
            <person name="Nowell W R."/>
        </authorList>
    </citation>
    <scope>NUCLEOTIDE SEQUENCE</scope>
</reference>
<dbReference type="InterPro" id="IPR027417">
    <property type="entry name" value="P-loop_NTPase"/>
</dbReference>
<dbReference type="PANTHER" id="PTHR10887:SF495">
    <property type="entry name" value="HELICASE SENATAXIN ISOFORM X1-RELATED"/>
    <property type="match status" value="1"/>
</dbReference>
<gene>
    <name evidence="3" type="ORF">FNK824_LOCUS33541</name>
    <name evidence="2" type="ORF">SEV965_LOCUS28677</name>
</gene>
<evidence type="ECO:0000313" key="2">
    <source>
        <dbReference type="EMBL" id="CAF1347408.1"/>
    </source>
</evidence>
<comment type="caution">
    <text evidence="2">The sequence shown here is derived from an EMBL/GenBank/DDBJ whole genome shotgun (WGS) entry which is preliminary data.</text>
</comment>
<dbReference type="Pfam" id="PF13087">
    <property type="entry name" value="AAA_12"/>
    <property type="match status" value="1"/>
</dbReference>
<protein>
    <recommendedName>
        <fullName evidence="1">DNA2/NAM7 helicase-like C-terminal domain-containing protein</fullName>
    </recommendedName>
</protein>
<dbReference type="InterPro" id="IPR041679">
    <property type="entry name" value="DNA2/NAM7-like_C"/>
</dbReference>
<dbReference type="Proteomes" id="UP000663889">
    <property type="component" value="Unassembled WGS sequence"/>
</dbReference>
<dbReference type="InterPro" id="IPR047187">
    <property type="entry name" value="SF1_C_Upf1"/>
</dbReference>
<dbReference type="SUPFAM" id="SSF52540">
    <property type="entry name" value="P-loop containing nucleoside triphosphate hydrolases"/>
    <property type="match status" value="1"/>
</dbReference>
<evidence type="ECO:0000313" key="4">
    <source>
        <dbReference type="Proteomes" id="UP000663889"/>
    </source>
</evidence>
<evidence type="ECO:0000313" key="3">
    <source>
        <dbReference type="EMBL" id="CAF4148111.1"/>
    </source>
</evidence>
<dbReference type="Proteomes" id="UP000663874">
    <property type="component" value="Unassembled WGS sequence"/>
</dbReference>
<feature type="domain" description="DNA2/NAM7 helicase-like C-terminal" evidence="1">
    <location>
        <begin position="39"/>
        <end position="116"/>
    </location>
</feature>
<dbReference type="CDD" id="cd18808">
    <property type="entry name" value="SF1_C_Upf1"/>
    <property type="match status" value="1"/>
</dbReference>
<dbReference type="AlphaFoldDB" id="A0A815H544"/>
<evidence type="ECO:0000259" key="1">
    <source>
        <dbReference type="Pfam" id="PF13087"/>
    </source>
</evidence>
<proteinExistence type="predicted"/>
<dbReference type="EMBL" id="CAJOBE010012369">
    <property type="protein sequence ID" value="CAF4148111.1"/>
    <property type="molecule type" value="Genomic_DNA"/>
</dbReference>
<sequence length="156" mass="17520">MLATDLTVWQSLIAGNAATTSTEANSTPIQFNDHRSIAIQQRIAVITPYQAQVRYLRAQLPSYIEVMTTDSSQGSEKDIVIISCVRANDCIGFLNDPSRLNVMLTRARYGLYIFGNLTWLAQQGVCWRALIDDAHKRRILHVVAETIDTLPKRQSI</sequence>